<evidence type="ECO:0000313" key="10">
    <source>
        <dbReference type="Proteomes" id="UP000762703"/>
    </source>
</evidence>
<evidence type="ECO:0008006" key="11">
    <source>
        <dbReference type="Google" id="ProtNLM"/>
    </source>
</evidence>
<keyword evidence="6 8" id="KW-1133">Transmembrane helix</keyword>
<feature type="transmembrane region" description="Helical" evidence="8">
    <location>
        <begin position="207"/>
        <end position="227"/>
    </location>
</feature>
<dbReference type="GO" id="GO:0005886">
    <property type="term" value="C:plasma membrane"/>
    <property type="evidence" value="ECO:0007669"/>
    <property type="project" value="UniProtKB-SubCell"/>
</dbReference>
<accession>A0A8T3VJG1</accession>
<dbReference type="EMBL" id="SUTE01000030">
    <property type="protein sequence ID" value="MBE6504810.1"/>
    <property type="molecule type" value="Genomic_DNA"/>
</dbReference>
<keyword evidence="7 8" id="KW-0472">Membrane</keyword>
<feature type="transmembrane region" description="Helical" evidence="8">
    <location>
        <begin position="139"/>
        <end position="156"/>
    </location>
</feature>
<evidence type="ECO:0000313" key="9">
    <source>
        <dbReference type="EMBL" id="MBE6504810.1"/>
    </source>
</evidence>
<dbReference type="Proteomes" id="UP000762703">
    <property type="component" value="Unassembled WGS sequence"/>
</dbReference>
<evidence type="ECO:0000256" key="7">
    <source>
        <dbReference type="ARBA" id="ARBA00023136"/>
    </source>
</evidence>
<dbReference type="GO" id="GO:0016763">
    <property type="term" value="F:pentosyltransferase activity"/>
    <property type="evidence" value="ECO:0007669"/>
    <property type="project" value="TreeGrafter"/>
</dbReference>
<keyword evidence="3" id="KW-0328">Glycosyltransferase</keyword>
<evidence type="ECO:0000256" key="2">
    <source>
        <dbReference type="ARBA" id="ARBA00022475"/>
    </source>
</evidence>
<feature type="transmembrane region" description="Helical" evidence="8">
    <location>
        <begin position="269"/>
        <end position="288"/>
    </location>
</feature>
<evidence type="ECO:0000256" key="6">
    <source>
        <dbReference type="ARBA" id="ARBA00022989"/>
    </source>
</evidence>
<organism evidence="9 10">
    <name type="scientific">Methanobrevibacter millerae</name>
    <dbReference type="NCBI Taxonomy" id="230361"/>
    <lineage>
        <taxon>Archaea</taxon>
        <taxon>Methanobacteriati</taxon>
        <taxon>Methanobacteriota</taxon>
        <taxon>Methanomada group</taxon>
        <taxon>Methanobacteria</taxon>
        <taxon>Methanobacteriales</taxon>
        <taxon>Methanobacteriaceae</taxon>
        <taxon>Methanobrevibacter</taxon>
    </lineage>
</organism>
<keyword evidence="5 8" id="KW-0812">Transmembrane</keyword>
<feature type="transmembrane region" description="Helical" evidence="8">
    <location>
        <begin position="89"/>
        <end position="107"/>
    </location>
</feature>
<feature type="transmembrane region" description="Helical" evidence="8">
    <location>
        <begin position="349"/>
        <end position="369"/>
    </location>
</feature>
<comment type="subcellular location">
    <subcellularLocation>
        <location evidence="1">Cell membrane</location>
        <topology evidence="1">Multi-pass membrane protein</topology>
    </subcellularLocation>
</comment>
<evidence type="ECO:0000256" key="4">
    <source>
        <dbReference type="ARBA" id="ARBA00022679"/>
    </source>
</evidence>
<dbReference type="PANTHER" id="PTHR33908:SF3">
    <property type="entry name" value="UNDECAPRENYL PHOSPHATE-ALPHA-4-AMINO-4-DEOXY-L-ARABINOSE ARABINOSYL TRANSFERASE"/>
    <property type="match status" value="1"/>
</dbReference>
<evidence type="ECO:0000256" key="8">
    <source>
        <dbReference type="SAM" id="Phobius"/>
    </source>
</evidence>
<reference evidence="9" key="1">
    <citation type="submission" date="2019-04" db="EMBL/GenBank/DDBJ databases">
        <title>Evolution of Biomass-Degrading Anaerobic Consortia Revealed by Metagenomics.</title>
        <authorList>
            <person name="Peng X."/>
        </authorList>
    </citation>
    <scope>NUCLEOTIDE SEQUENCE</scope>
    <source>
        <strain evidence="9">SIG12</strain>
    </source>
</reference>
<feature type="transmembrane region" description="Helical" evidence="8">
    <location>
        <begin position="66"/>
        <end position="83"/>
    </location>
</feature>
<dbReference type="RefSeq" id="WP_303736455.1">
    <property type="nucleotide sequence ID" value="NZ_SUTE01000030.1"/>
</dbReference>
<feature type="transmembrane region" description="Helical" evidence="8">
    <location>
        <begin position="168"/>
        <end position="201"/>
    </location>
</feature>
<evidence type="ECO:0000256" key="1">
    <source>
        <dbReference type="ARBA" id="ARBA00004651"/>
    </source>
</evidence>
<dbReference type="PANTHER" id="PTHR33908">
    <property type="entry name" value="MANNOSYLTRANSFERASE YKCB-RELATED"/>
    <property type="match status" value="1"/>
</dbReference>
<keyword evidence="4" id="KW-0808">Transferase</keyword>
<name>A0A8T3VJG1_9EURY</name>
<gene>
    <name evidence="9" type="ORF">E7Z73_03560</name>
</gene>
<protein>
    <recommendedName>
        <fullName evidence="11">Glycosyltransferase RgtA/B/C/D-like domain-containing protein</fullName>
    </recommendedName>
</protein>
<dbReference type="GO" id="GO:0010041">
    <property type="term" value="P:response to iron(III) ion"/>
    <property type="evidence" value="ECO:0007669"/>
    <property type="project" value="TreeGrafter"/>
</dbReference>
<feature type="transmembrane region" description="Helical" evidence="8">
    <location>
        <begin position="12"/>
        <end position="38"/>
    </location>
</feature>
<dbReference type="AlphaFoldDB" id="A0A8T3VJG1"/>
<proteinExistence type="predicted"/>
<dbReference type="GO" id="GO:0008610">
    <property type="term" value="P:lipid biosynthetic process"/>
    <property type="evidence" value="ECO:0007669"/>
    <property type="project" value="UniProtKB-ARBA"/>
</dbReference>
<feature type="transmembrane region" description="Helical" evidence="8">
    <location>
        <begin position="114"/>
        <end position="133"/>
    </location>
</feature>
<feature type="transmembrane region" description="Helical" evidence="8">
    <location>
        <begin position="324"/>
        <end position="344"/>
    </location>
</feature>
<evidence type="ECO:0000256" key="5">
    <source>
        <dbReference type="ARBA" id="ARBA00022692"/>
    </source>
</evidence>
<comment type="caution">
    <text evidence="9">The sequence shown here is derived from an EMBL/GenBank/DDBJ whole genome shotgun (WGS) entry which is preliminary data.</text>
</comment>
<sequence>MALLNGSSDEKFGIILTIIGLIFLIITTYIGFTTFGVWSDEIFSILMINLPFKQFLAKGFTDVHPLLYYFIYKVIFKISLLWGYDNPFILGKILSLIPIYLLVLLSFTKIRKNFGMLTSGIFTLCICAMPRIMIYAVELRMYSWALFFVTASYIYLYDLIDSPNRKSWIIFTILTICSAYTHYFSAVASFCIYILFLVYLVKNNKELKIWFLSALTCIIAYIPALYIVSIQFTRVSNGFWIDPISLKTVISYVYFILSPANEFVPGNQLISPTIIGSLLLISIIYLFYKKRDTYTSISFLVVILVPLIGIVISFIMHPFFHQRYLVPVIGCLWIGFSILLAKFWDDKKIFIPVICIVLIISTIGCVDFIKMEENDLASDSYELNDLNLNMGKNDIIIHDHISSYNKFRFYMMKENENIYFNNSLVENVNNTLNSQNIQHKINNGSKVFFIDGKHENASQLRNAGFNLIEIKIYQPTYGEVYKAYLIDTKRA</sequence>
<dbReference type="InterPro" id="IPR050297">
    <property type="entry name" value="LipidA_mod_glycosyltrf_83"/>
</dbReference>
<evidence type="ECO:0000256" key="3">
    <source>
        <dbReference type="ARBA" id="ARBA00022676"/>
    </source>
</evidence>
<feature type="transmembrane region" description="Helical" evidence="8">
    <location>
        <begin position="297"/>
        <end position="318"/>
    </location>
</feature>
<keyword evidence="2" id="KW-1003">Cell membrane</keyword>